<organism evidence="8 9">
    <name type="scientific">Thiohalorhabdus methylotrophus</name>
    <dbReference type="NCBI Taxonomy" id="3242694"/>
    <lineage>
        <taxon>Bacteria</taxon>
        <taxon>Pseudomonadati</taxon>
        <taxon>Pseudomonadota</taxon>
        <taxon>Gammaproteobacteria</taxon>
        <taxon>Thiohalorhabdales</taxon>
        <taxon>Thiohalorhabdaceae</taxon>
        <taxon>Thiohalorhabdus</taxon>
    </lineage>
</organism>
<feature type="domain" description="HTH luxR-type" evidence="6">
    <location>
        <begin position="138"/>
        <end position="203"/>
    </location>
</feature>
<dbReference type="PRINTS" id="PR00038">
    <property type="entry name" value="HTHLUXR"/>
</dbReference>
<dbReference type="Gene3D" id="1.10.10.10">
    <property type="entry name" value="Winged helix-like DNA-binding domain superfamily/Winged helix DNA-binding domain"/>
    <property type="match status" value="1"/>
</dbReference>
<keyword evidence="2" id="KW-0238">DNA-binding</keyword>
<evidence type="ECO:0000256" key="1">
    <source>
        <dbReference type="ARBA" id="ARBA00023015"/>
    </source>
</evidence>
<dbReference type="PANTHER" id="PTHR44688">
    <property type="entry name" value="DNA-BINDING TRANSCRIPTIONAL ACTIVATOR DEVR_DOSR"/>
    <property type="match status" value="1"/>
</dbReference>
<comment type="caution">
    <text evidence="8">The sequence shown here is derived from an EMBL/GenBank/DDBJ whole genome shotgun (WGS) entry which is preliminary data.</text>
</comment>
<sequence length="225" mass="25022">MEPQTSENCVFIVDDDEGVCKALDVLLDSVGIQTETFSSAQAFMDNYAGGNGCLLLDIRMPQISGFELFGWVRENYPELPVIFLTGHGDHDLARRALKNGAADFLGKNCNDQELIEVVQRALQSNLEAQQARQQRRAVQERLSTLTARESEVARLLCDGLPTKTIAWKLNMSNKTVDVHRSNLLRKMEARSPAELTKMVMLLGANMDTASETILDQVFAMPDSDD</sequence>
<dbReference type="PROSITE" id="PS00622">
    <property type="entry name" value="HTH_LUXR_1"/>
    <property type="match status" value="1"/>
</dbReference>
<dbReference type="PROSITE" id="PS50110">
    <property type="entry name" value="RESPONSE_REGULATORY"/>
    <property type="match status" value="1"/>
</dbReference>
<dbReference type="SUPFAM" id="SSF52172">
    <property type="entry name" value="CheY-like"/>
    <property type="match status" value="1"/>
</dbReference>
<feature type="domain" description="Response regulatory" evidence="7">
    <location>
        <begin position="9"/>
        <end position="122"/>
    </location>
</feature>
<dbReference type="Proteomes" id="UP001575181">
    <property type="component" value="Unassembled WGS sequence"/>
</dbReference>
<dbReference type="InterPro" id="IPR001789">
    <property type="entry name" value="Sig_transdc_resp-reg_receiver"/>
</dbReference>
<proteinExistence type="predicted"/>
<dbReference type="PROSITE" id="PS50043">
    <property type="entry name" value="HTH_LUXR_2"/>
    <property type="match status" value="1"/>
</dbReference>
<dbReference type="EMBL" id="JBGUAW010000007">
    <property type="protein sequence ID" value="MFA9461367.1"/>
    <property type="molecule type" value="Genomic_DNA"/>
</dbReference>
<dbReference type="SMART" id="SM00421">
    <property type="entry name" value="HTH_LUXR"/>
    <property type="match status" value="1"/>
</dbReference>
<evidence type="ECO:0000256" key="2">
    <source>
        <dbReference type="ARBA" id="ARBA00023125"/>
    </source>
</evidence>
<dbReference type="SMART" id="SM00448">
    <property type="entry name" value="REC"/>
    <property type="match status" value="1"/>
</dbReference>
<dbReference type="InterPro" id="IPR016032">
    <property type="entry name" value="Sig_transdc_resp-reg_C-effctor"/>
</dbReference>
<dbReference type="Gene3D" id="3.40.50.2300">
    <property type="match status" value="1"/>
</dbReference>
<evidence type="ECO:0000259" key="7">
    <source>
        <dbReference type="PROSITE" id="PS50110"/>
    </source>
</evidence>
<feature type="coiled-coil region" evidence="5">
    <location>
        <begin position="121"/>
        <end position="148"/>
    </location>
</feature>
<name>A0ABV4TVP5_9GAMM</name>
<dbReference type="InterPro" id="IPR000792">
    <property type="entry name" value="Tscrpt_reg_LuxR_C"/>
</dbReference>
<keyword evidence="4" id="KW-0597">Phosphoprotein</keyword>
<feature type="modified residue" description="4-aspartylphosphate" evidence="4">
    <location>
        <position position="57"/>
    </location>
</feature>
<dbReference type="InterPro" id="IPR011006">
    <property type="entry name" value="CheY-like_superfamily"/>
</dbReference>
<dbReference type="Pfam" id="PF00072">
    <property type="entry name" value="Response_reg"/>
    <property type="match status" value="1"/>
</dbReference>
<evidence type="ECO:0000256" key="5">
    <source>
        <dbReference type="SAM" id="Coils"/>
    </source>
</evidence>
<protein>
    <submittedName>
        <fullName evidence="8">Response regulator transcription factor</fullName>
    </submittedName>
</protein>
<dbReference type="RefSeq" id="WP_373656156.1">
    <property type="nucleotide sequence ID" value="NZ_JBGUAW010000007.1"/>
</dbReference>
<dbReference type="InterPro" id="IPR036388">
    <property type="entry name" value="WH-like_DNA-bd_sf"/>
</dbReference>
<keyword evidence="3" id="KW-0804">Transcription</keyword>
<evidence type="ECO:0000259" key="6">
    <source>
        <dbReference type="PROSITE" id="PS50043"/>
    </source>
</evidence>
<dbReference type="Pfam" id="PF00196">
    <property type="entry name" value="GerE"/>
    <property type="match status" value="1"/>
</dbReference>
<evidence type="ECO:0000256" key="4">
    <source>
        <dbReference type="PROSITE-ProRule" id="PRU00169"/>
    </source>
</evidence>
<keyword evidence="9" id="KW-1185">Reference proteome</keyword>
<evidence type="ECO:0000313" key="9">
    <source>
        <dbReference type="Proteomes" id="UP001575181"/>
    </source>
</evidence>
<evidence type="ECO:0000256" key="3">
    <source>
        <dbReference type="ARBA" id="ARBA00023163"/>
    </source>
</evidence>
<gene>
    <name evidence="8" type="ORF">ACERLL_11065</name>
</gene>
<reference evidence="8 9" key="1">
    <citation type="submission" date="2024-08" db="EMBL/GenBank/DDBJ databases">
        <title>Whole-genome sequencing of halo(alkali)philic microorganisms from hypersaline lakes.</title>
        <authorList>
            <person name="Sorokin D.Y."/>
            <person name="Merkel A.Y."/>
            <person name="Messina E."/>
            <person name="Yakimov M."/>
        </authorList>
    </citation>
    <scope>NUCLEOTIDE SEQUENCE [LARGE SCALE GENOMIC DNA]</scope>
    <source>
        <strain evidence="8 9">Cl-TMA</strain>
    </source>
</reference>
<keyword evidence="5" id="KW-0175">Coiled coil</keyword>
<keyword evidence="1" id="KW-0805">Transcription regulation</keyword>
<dbReference type="PANTHER" id="PTHR44688:SF16">
    <property type="entry name" value="DNA-BINDING TRANSCRIPTIONAL ACTIVATOR DEVR_DOSR"/>
    <property type="match status" value="1"/>
</dbReference>
<accession>A0ABV4TVP5</accession>
<dbReference type="CDD" id="cd06170">
    <property type="entry name" value="LuxR_C_like"/>
    <property type="match status" value="1"/>
</dbReference>
<dbReference type="SUPFAM" id="SSF46894">
    <property type="entry name" value="C-terminal effector domain of the bipartite response regulators"/>
    <property type="match status" value="1"/>
</dbReference>
<evidence type="ECO:0000313" key="8">
    <source>
        <dbReference type="EMBL" id="MFA9461367.1"/>
    </source>
</evidence>